<protein>
    <recommendedName>
        <fullName evidence="1">Ketopantoate reductase C-terminal domain-containing protein</fullName>
    </recommendedName>
</protein>
<dbReference type="InterPro" id="IPR013328">
    <property type="entry name" value="6PGD_dom2"/>
</dbReference>
<evidence type="ECO:0000259" key="1">
    <source>
        <dbReference type="Pfam" id="PF08546"/>
    </source>
</evidence>
<proteinExistence type="predicted"/>
<dbReference type="GO" id="GO:0005737">
    <property type="term" value="C:cytoplasm"/>
    <property type="evidence" value="ECO:0007669"/>
    <property type="project" value="TreeGrafter"/>
</dbReference>
<dbReference type="EMBL" id="WRPP01000001">
    <property type="protein sequence ID" value="MVU75807.1"/>
    <property type="molecule type" value="Genomic_DNA"/>
</dbReference>
<organism evidence="2 3">
    <name type="scientific">Nocardia terrae</name>
    <dbReference type="NCBI Taxonomy" id="2675851"/>
    <lineage>
        <taxon>Bacteria</taxon>
        <taxon>Bacillati</taxon>
        <taxon>Actinomycetota</taxon>
        <taxon>Actinomycetes</taxon>
        <taxon>Mycobacteriales</taxon>
        <taxon>Nocardiaceae</taxon>
        <taxon>Nocardia</taxon>
    </lineage>
</organism>
<dbReference type="AlphaFoldDB" id="A0A7K1UNA3"/>
<keyword evidence="3" id="KW-1185">Reference proteome</keyword>
<dbReference type="PANTHER" id="PTHR21708">
    <property type="entry name" value="PROBABLE 2-DEHYDROPANTOATE 2-REDUCTASE"/>
    <property type="match status" value="1"/>
</dbReference>
<dbReference type="InterPro" id="IPR051402">
    <property type="entry name" value="KPR-Related"/>
</dbReference>
<gene>
    <name evidence="2" type="ORF">GPX89_00935</name>
</gene>
<evidence type="ECO:0000313" key="2">
    <source>
        <dbReference type="EMBL" id="MVU75807.1"/>
    </source>
</evidence>
<dbReference type="InterPro" id="IPR008927">
    <property type="entry name" value="6-PGluconate_DH-like_C_sf"/>
</dbReference>
<dbReference type="SUPFAM" id="SSF48179">
    <property type="entry name" value="6-phosphogluconate dehydrogenase C-terminal domain-like"/>
    <property type="match status" value="1"/>
</dbReference>
<feature type="domain" description="Ketopantoate reductase C-terminal" evidence="1">
    <location>
        <begin position="4"/>
        <end position="91"/>
    </location>
</feature>
<sequence>MTRAEPATAELVRTAMREVAAVARARDIALGEADVERMMAVYRGFSADTTSSMQRDLAAGRPSELEYQNGAVVRFGRAAGVPTPVHETIYASQLPGEVLARQV</sequence>
<dbReference type="Proteomes" id="UP000466794">
    <property type="component" value="Unassembled WGS sequence"/>
</dbReference>
<accession>A0A7K1UNA3</accession>
<dbReference type="InterPro" id="IPR013752">
    <property type="entry name" value="KPA_reductase"/>
</dbReference>
<evidence type="ECO:0000313" key="3">
    <source>
        <dbReference type="Proteomes" id="UP000466794"/>
    </source>
</evidence>
<name>A0A7K1UNA3_9NOCA</name>
<dbReference type="Pfam" id="PF08546">
    <property type="entry name" value="ApbA_C"/>
    <property type="match status" value="1"/>
</dbReference>
<reference evidence="2 3" key="1">
    <citation type="submission" date="2019-12" db="EMBL/GenBank/DDBJ databases">
        <title>Nocardia sp. nov. ET3-3 isolated from soil.</title>
        <authorList>
            <person name="Kanchanasin P."/>
            <person name="Tanasupawat S."/>
            <person name="Yuki M."/>
            <person name="Kudo T."/>
        </authorList>
    </citation>
    <scope>NUCLEOTIDE SEQUENCE [LARGE SCALE GENOMIC DNA]</scope>
    <source>
        <strain evidence="2 3">ET3-3</strain>
    </source>
</reference>
<dbReference type="PANTHER" id="PTHR21708:SF26">
    <property type="entry name" value="2-DEHYDROPANTOATE 2-REDUCTASE"/>
    <property type="match status" value="1"/>
</dbReference>
<dbReference type="Gene3D" id="1.10.1040.10">
    <property type="entry name" value="N-(1-d-carboxylethyl)-l-norvaline Dehydrogenase, domain 2"/>
    <property type="match status" value="1"/>
</dbReference>
<comment type="caution">
    <text evidence="2">The sequence shown here is derived from an EMBL/GenBank/DDBJ whole genome shotgun (WGS) entry which is preliminary data.</text>
</comment>